<accession>A0ABT2C4T7</accession>
<evidence type="ECO:0000313" key="2">
    <source>
        <dbReference type="Proteomes" id="UP001165263"/>
    </source>
</evidence>
<proteinExistence type="predicted"/>
<dbReference type="Proteomes" id="UP001165263">
    <property type="component" value="Unassembled WGS sequence"/>
</dbReference>
<keyword evidence="2" id="KW-1185">Reference proteome</keyword>
<gene>
    <name evidence="1" type="ORF">NX786_24045</name>
</gene>
<dbReference type="RefSeq" id="WP_259451438.1">
    <property type="nucleotide sequence ID" value="NZ_CP119520.1"/>
</dbReference>
<reference evidence="1" key="1">
    <citation type="submission" date="2022-08" db="EMBL/GenBank/DDBJ databases">
        <title>Reclassification of Massilia species as members of the genera Telluria, Duganella, Pseudoduganella, Mokoshia gen. nov. and Zemynaea gen. nov. using orthogonal and non-orthogonal genome-based approaches.</title>
        <authorList>
            <person name="Bowman J.P."/>
        </authorList>
    </citation>
    <scope>NUCLEOTIDE SEQUENCE</scope>
    <source>
        <strain evidence="1">LMG 11547</strain>
    </source>
</reference>
<protein>
    <submittedName>
        <fullName evidence="1">Uncharacterized protein</fullName>
    </submittedName>
</protein>
<evidence type="ECO:0000313" key="1">
    <source>
        <dbReference type="EMBL" id="MCS0632408.1"/>
    </source>
</evidence>
<dbReference type="EMBL" id="JANUHC010000009">
    <property type="protein sequence ID" value="MCS0632408.1"/>
    <property type="molecule type" value="Genomic_DNA"/>
</dbReference>
<comment type="caution">
    <text evidence="1">The sequence shown here is derived from an EMBL/GenBank/DDBJ whole genome shotgun (WGS) entry which is preliminary data.</text>
</comment>
<organism evidence="1 2">
    <name type="scientific">Telluria mixta</name>
    <dbReference type="NCBI Taxonomy" id="34071"/>
    <lineage>
        <taxon>Bacteria</taxon>
        <taxon>Pseudomonadati</taxon>
        <taxon>Pseudomonadota</taxon>
        <taxon>Betaproteobacteria</taxon>
        <taxon>Burkholderiales</taxon>
        <taxon>Oxalobacteraceae</taxon>
        <taxon>Telluria group</taxon>
        <taxon>Telluria</taxon>
    </lineage>
</organism>
<name>A0ABT2C4T7_9BURK</name>
<sequence>MTGWINLDDAGNAGIPQAAPDARFEDARFEDSFRRWLLGAIAEPAGSWRAGVRALCFNVHPMMAGDHAVELIGAADCDPAAADWALDEVWLPSRPRIALPGDVADAGDGVLLVRRLVLAALADGFAGARLKRYPRVAVGHVDGALDVVWERAPV</sequence>